<keyword evidence="5 7" id="KW-0472">Membrane</keyword>
<dbReference type="InterPro" id="IPR051258">
    <property type="entry name" value="Diverse_Substrate_Transporter"/>
</dbReference>
<proteinExistence type="predicted"/>
<dbReference type="AlphaFoldDB" id="A0A5R8WL84"/>
<accession>A0A5R8WL84</accession>
<protein>
    <submittedName>
        <fullName evidence="9">DMT family transporter</fullName>
    </submittedName>
</protein>
<feature type="transmembrane region" description="Helical" evidence="7">
    <location>
        <begin position="89"/>
        <end position="109"/>
    </location>
</feature>
<keyword evidence="3 7" id="KW-0812">Transmembrane</keyword>
<evidence type="ECO:0000313" key="10">
    <source>
        <dbReference type="Proteomes" id="UP000305517"/>
    </source>
</evidence>
<reference evidence="9 10" key="1">
    <citation type="submission" date="2019-05" db="EMBL/GenBank/DDBJ databases">
        <title>Hymenobacter edaphi sp. nov., isolated from abandoned arsenic-contaminated farmland soil.</title>
        <authorList>
            <person name="Nie L."/>
        </authorList>
    </citation>
    <scope>NUCLEOTIDE SEQUENCE [LARGE SCALE GENOMIC DNA]</scope>
    <source>
        <strain evidence="9 10">1-3-3-8</strain>
    </source>
</reference>
<feature type="domain" description="EamA" evidence="8">
    <location>
        <begin position="207"/>
        <end position="343"/>
    </location>
</feature>
<feature type="transmembrane region" description="Helical" evidence="7">
    <location>
        <begin position="205"/>
        <end position="226"/>
    </location>
</feature>
<keyword evidence="10" id="KW-1185">Reference proteome</keyword>
<dbReference type="OrthoDB" id="9811486at2"/>
<evidence type="ECO:0000313" key="9">
    <source>
        <dbReference type="EMBL" id="TLM89435.1"/>
    </source>
</evidence>
<dbReference type="InterPro" id="IPR000620">
    <property type="entry name" value="EamA_dom"/>
</dbReference>
<evidence type="ECO:0000256" key="4">
    <source>
        <dbReference type="ARBA" id="ARBA00022989"/>
    </source>
</evidence>
<dbReference type="PANTHER" id="PTHR42920">
    <property type="entry name" value="OS03G0707200 PROTEIN-RELATED"/>
    <property type="match status" value="1"/>
</dbReference>
<organism evidence="9 10">
    <name type="scientific">Hymenobacter jeollabukensis</name>
    <dbReference type="NCBI Taxonomy" id="2025313"/>
    <lineage>
        <taxon>Bacteria</taxon>
        <taxon>Pseudomonadati</taxon>
        <taxon>Bacteroidota</taxon>
        <taxon>Cytophagia</taxon>
        <taxon>Cytophagales</taxon>
        <taxon>Hymenobacteraceae</taxon>
        <taxon>Hymenobacter</taxon>
    </lineage>
</organism>
<keyword evidence="2" id="KW-1003">Cell membrane</keyword>
<keyword evidence="4 7" id="KW-1133">Transmembrane helix</keyword>
<feature type="transmembrane region" description="Helical" evidence="7">
    <location>
        <begin position="238"/>
        <end position="255"/>
    </location>
</feature>
<feature type="transmembrane region" description="Helical" evidence="7">
    <location>
        <begin position="300"/>
        <end position="319"/>
    </location>
</feature>
<comment type="caution">
    <text evidence="9">The sequence shown here is derived from an EMBL/GenBank/DDBJ whole genome shotgun (WGS) entry which is preliminary data.</text>
</comment>
<name>A0A5R8WL84_9BACT</name>
<evidence type="ECO:0000256" key="2">
    <source>
        <dbReference type="ARBA" id="ARBA00022475"/>
    </source>
</evidence>
<evidence type="ECO:0000256" key="1">
    <source>
        <dbReference type="ARBA" id="ARBA00004651"/>
    </source>
</evidence>
<feature type="transmembrane region" description="Helical" evidence="7">
    <location>
        <begin position="175"/>
        <end position="193"/>
    </location>
</feature>
<dbReference type="InterPro" id="IPR037185">
    <property type="entry name" value="EmrE-like"/>
</dbReference>
<feature type="transmembrane region" description="Helical" evidence="7">
    <location>
        <begin position="148"/>
        <end position="168"/>
    </location>
</feature>
<dbReference type="Pfam" id="PF00892">
    <property type="entry name" value="EamA"/>
    <property type="match status" value="2"/>
</dbReference>
<gene>
    <name evidence="9" type="ORF">FDY95_20390</name>
</gene>
<feature type="transmembrane region" description="Helical" evidence="7">
    <location>
        <begin position="270"/>
        <end position="288"/>
    </location>
</feature>
<comment type="subcellular location">
    <subcellularLocation>
        <location evidence="1">Cell membrane</location>
        <topology evidence="1">Multi-pass membrane protein</topology>
    </subcellularLocation>
</comment>
<feature type="domain" description="EamA" evidence="8">
    <location>
        <begin position="63"/>
        <end position="192"/>
    </location>
</feature>
<dbReference type="Proteomes" id="UP000305517">
    <property type="component" value="Unassembled WGS sequence"/>
</dbReference>
<evidence type="ECO:0000256" key="6">
    <source>
        <dbReference type="SAM" id="MobiDB-lite"/>
    </source>
</evidence>
<dbReference type="GO" id="GO:0005886">
    <property type="term" value="C:plasma membrane"/>
    <property type="evidence" value="ECO:0007669"/>
    <property type="project" value="UniProtKB-SubCell"/>
</dbReference>
<evidence type="ECO:0000256" key="5">
    <source>
        <dbReference type="ARBA" id="ARBA00023136"/>
    </source>
</evidence>
<sequence>MNRSSANFVVRAFKYDESEDEVDLNARTTKVDPPTGGSARRPLPLPGLTTPPSTSALRVHAALFVVAAIYAANYSLAKEVMPRFAHPNGIVVLRVVTAALVFGLLDKLVTKTPITGRADTIRSILCGISGIGLNQLLFFGGLNLTTPISASLIQTVSPIVVVLASVLLLGERVTLLRAAGILVAGVGAALVILSRGPAGAAGEQVALGNLLILLNATFFGLYLVLAAPLMKKYHAFTVLARSFLVGAFIVVPFGWHEALAIDYAHLPGRIWADIVYMVVMLTIVAYLLNNWALKYASPALLGVYIYLQPILAVLIAVSLGRDHLTWERAGEGLLIFLGVWLVSQKPKPQPVAAAPVPLEPVPD</sequence>
<feature type="region of interest" description="Disordered" evidence="6">
    <location>
        <begin position="24"/>
        <end position="47"/>
    </location>
</feature>
<dbReference type="PANTHER" id="PTHR42920:SF11">
    <property type="entry name" value="INNER MEMBRANE PROTEIN YTFF"/>
    <property type="match status" value="1"/>
</dbReference>
<dbReference type="SUPFAM" id="SSF103481">
    <property type="entry name" value="Multidrug resistance efflux transporter EmrE"/>
    <property type="match status" value="2"/>
</dbReference>
<evidence type="ECO:0000256" key="7">
    <source>
        <dbReference type="SAM" id="Phobius"/>
    </source>
</evidence>
<evidence type="ECO:0000259" key="8">
    <source>
        <dbReference type="Pfam" id="PF00892"/>
    </source>
</evidence>
<evidence type="ECO:0000256" key="3">
    <source>
        <dbReference type="ARBA" id="ARBA00022692"/>
    </source>
</evidence>
<feature type="transmembrane region" description="Helical" evidence="7">
    <location>
        <begin position="59"/>
        <end position="77"/>
    </location>
</feature>
<dbReference type="EMBL" id="VAJM01000013">
    <property type="protein sequence ID" value="TLM89435.1"/>
    <property type="molecule type" value="Genomic_DNA"/>
</dbReference>